<dbReference type="SUPFAM" id="SSF144232">
    <property type="entry name" value="HIT/MYND zinc finger-like"/>
    <property type="match status" value="1"/>
</dbReference>
<keyword evidence="5" id="KW-1185">Reference proteome</keyword>
<dbReference type="OrthoDB" id="1028014at2759"/>
<name>A0A6P6Y3L8_DERPT</name>
<dbReference type="Gene3D" id="6.10.140.2220">
    <property type="match status" value="1"/>
</dbReference>
<protein>
    <submittedName>
        <fullName evidence="6">N-lysine methyltransferase SMYD2-like</fullName>
    </submittedName>
</protein>
<dbReference type="Proteomes" id="UP000515146">
    <property type="component" value="Unplaced"/>
</dbReference>
<dbReference type="InterPro" id="IPR002893">
    <property type="entry name" value="Znf_MYND"/>
</dbReference>
<dbReference type="InParanoid" id="A0A6P6Y3L8"/>
<dbReference type="KEGG" id="dpte:113794184"/>
<evidence type="ECO:0000256" key="2">
    <source>
        <dbReference type="ARBA" id="ARBA00022771"/>
    </source>
</evidence>
<proteinExistence type="predicted"/>
<evidence type="ECO:0000256" key="1">
    <source>
        <dbReference type="ARBA" id="ARBA00022723"/>
    </source>
</evidence>
<dbReference type="PANTHER" id="PTHR12197">
    <property type="entry name" value="HISTONE-LYSINE N-METHYLTRANSFERASE SMYD"/>
    <property type="match status" value="1"/>
</dbReference>
<dbReference type="OMA" id="WIDEFFR"/>
<dbReference type="AlphaFoldDB" id="A0A6P6Y3L8"/>
<evidence type="ECO:0000259" key="4">
    <source>
        <dbReference type="Pfam" id="PF01753"/>
    </source>
</evidence>
<keyword evidence="3" id="KW-0862">Zinc</keyword>
<keyword evidence="2" id="KW-0863">Zinc-finger</keyword>
<dbReference type="Gene3D" id="2.170.270.10">
    <property type="entry name" value="SET domain"/>
    <property type="match status" value="1"/>
</dbReference>
<feature type="domain" description="MYND-type" evidence="4">
    <location>
        <begin position="2"/>
        <end position="20"/>
    </location>
</feature>
<dbReference type="GO" id="GO:0008270">
    <property type="term" value="F:zinc ion binding"/>
    <property type="evidence" value="ECO:0007669"/>
    <property type="project" value="UniProtKB-KW"/>
</dbReference>
<dbReference type="PANTHER" id="PTHR12197:SF251">
    <property type="entry name" value="EG:BACR7C10.4 PROTEIN"/>
    <property type="match status" value="1"/>
</dbReference>
<dbReference type="GO" id="GO:0005634">
    <property type="term" value="C:nucleus"/>
    <property type="evidence" value="ECO:0007669"/>
    <property type="project" value="TreeGrafter"/>
</dbReference>
<dbReference type="SUPFAM" id="SSF82199">
    <property type="entry name" value="SET domain"/>
    <property type="match status" value="1"/>
</dbReference>
<reference evidence="6" key="1">
    <citation type="submission" date="2025-08" db="UniProtKB">
        <authorList>
            <consortium name="RefSeq"/>
        </authorList>
    </citation>
    <scope>IDENTIFICATION</scope>
    <source>
        <strain evidence="6">Airmid</strain>
    </source>
</reference>
<dbReference type="Pfam" id="PF01753">
    <property type="entry name" value="zf-MYND"/>
    <property type="match status" value="1"/>
</dbReference>
<evidence type="ECO:0000256" key="3">
    <source>
        <dbReference type="ARBA" id="ARBA00022833"/>
    </source>
</evidence>
<gene>
    <name evidence="6" type="primary">LOC113794184</name>
</gene>
<dbReference type="RefSeq" id="XP_027200083.1">
    <property type="nucleotide sequence ID" value="XM_027344282.1"/>
</dbReference>
<evidence type="ECO:0000313" key="6">
    <source>
        <dbReference type="RefSeq" id="XP_027200083.1"/>
    </source>
</evidence>
<dbReference type="InterPro" id="IPR050869">
    <property type="entry name" value="H3K4_H4K5_MeTrfase"/>
</dbReference>
<organism evidence="5 6">
    <name type="scientific">Dermatophagoides pteronyssinus</name>
    <name type="common">European house dust mite</name>
    <dbReference type="NCBI Taxonomy" id="6956"/>
    <lineage>
        <taxon>Eukaryota</taxon>
        <taxon>Metazoa</taxon>
        <taxon>Ecdysozoa</taxon>
        <taxon>Arthropoda</taxon>
        <taxon>Chelicerata</taxon>
        <taxon>Arachnida</taxon>
        <taxon>Acari</taxon>
        <taxon>Acariformes</taxon>
        <taxon>Sarcoptiformes</taxon>
        <taxon>Astigmata</taxon>
        <taxon>Psoroptidia</taxon>
        <taxon>Analgoidea</taxon>
        <taxon>Pyroglyphidae</taxon>
        <taxon>Dermatophagoidinae</taxon>
        <taxon>Dermatophagoides</taxon>
    </lineage>
</organism>
<dbReference type="InterPro" id="IPR046341">
    <property type="entry name" value="SET_dom_sf"/>
</dbReference>
<sequence>MFYCGKECQQKDWIRHKFECKFFRKKYEPLTHAYLQLEWIDEFFRLVLRLYLYITENPESIYEQYKLLNDEYSKNFFKIYDYRMKEIGSGLYLAESKFQHCCQPNTKLLYNGIQLVMRSIKSIRNGEQIFINNIRYCDINGQIFWSPSDKHYYFTYKCELCMNLEQIVKKFMSRNFNESYRLVKKFVKKLDKICYECNLDLILQKIFQLQLYVMIHQDDDDNVKELSLAELAKRLGIKFPNVYDKIFENVYFNQGETPMIFILKALANIEFNV</sequence>
<evidence type="ECO:0000313" key="5">
    <source>
        <dbReference type="Proteomes" id="UP000515146"/>
    </source>
</evidence>
<accession>A0A6P6Y3L8</accession>
<keyword evidence="1" id="KW-0479">Metal-binding</keyword>